<dbReference type="SUPFAM" id="SSF48726">
    <property type="entry name" value="Immunoglobulin"/>
    <property type="match status" value="1"/>
</dbReference>
<keyword evidence="1" id="KW-0479">Metal-binding</keyword>
<name>A0A8B6CYU1_MYTGA</name>
<proteinExistence type="predicted"/>
<dbReference type="InterPro" id="IPR000315">
    <property type="entry name" value="Znf_B-box"/>
</dbReference>
<keyword evidence="4" id="KW-0812">Transmembrane</keyword>
<dbReference type="EMBL" id="UYJE01002473">
    <property type="protein sequence ID" value="VDI11043.1"/>
    <property type="molecule type" value="Genomic_DNA"/>
</dbReference>
<feature type="compositionally biased region" description="Basic and acidic residues" evidence="3">
    <location>
        <begin position="473"/>
        <end position="483"/>
    </location>
</feature>
<sequence length="1305" mass="148881">MDYGVNEPLSTFNKYFRCDHCEQEQALKKCFDCELLYCIECVSIIHSKGKLQTHKIKDISCEKIDICQQCNKQNAELECEDCELSYCQACSDTFHRKGALKNHTLKRKSEKNIPSLKGAATWQDTKFGWYPNPKNEKCKYSNSILKNYFEQTVKFHADPEHFKKAFMHECNRQWDINGQFDSTKRSMEFIKGDNPNAVGALLESKILKPGDNKKLEFNISKLKNIDNVLDSLIKVIRDHEDDIHDSTGRTVLKPYFSVDHQFNVKMLTEFSRIQASVNETIMNCTTLELKYMELFGERSMRAGRSEDGLLKKKKSHNKRKAMKRKVQRLKDQCQFIAEKLCPSINLDIDQLNIYDANKVKAIVETSVREQTNYINVDFLNTIGVKHVKALFILIEKQLFTCEAKCIIMDNLCSVVETQYWSYFNSVYESGVNDKNQDVEMNESESEEEKSGSDATESELQDNKNELQPGNTRTNREISEDEKNNNIPDNISNSPCVESGSNLLQSCESTTQYLDYESESDDETYFDCKDETPVSTVDKYTGLTKESDANENELVVYKRQDSKLKGDDDTSEQDHNFDSDFVYDEVDSNTEVIKEQNEDINSSDTEHINDEVQRSKGTDADKYDTIFDLQHFEKRDVIIGYVLDVTEIETSEISSPTIYYTNTKANNEIHSEYSKGNTDDKKEVVDIQEKEHGFIGMDDKKAVDDYPVKKEAENAADESQENKHDIYCNNAVDENEGKDNESVGNKAANKIRRQAANMFDESCERLEEEDAIVCELHFVIQDDNDDGEMVVGEILREADAIVGKREDVEISENDDEIDFESGVVTEKGYYNEIVDEMSADGMNAVEDEIYDKETVGETQKNEIQDKHGDMDSIKEVCDFIKLNEEIIGRIQGCTDAIDVEEVDSKIVNIIEGEEVKSENVGENAASTCKQVVVEILEADADIYDTKAMKGINNKKDVIVFQKAMNEVRAANDKNEKGSNEYDNDKEDFSSTDKKIKGNTFCHLEDISTQPFQKTWFTTRDWKFLEALLILLCSIPYTRGANNAIPRKVSWSLQTNPVVFGSNATLCCIVQGPETKHMAWVRDPAAIVLATGNSTLNPMKYSASLEPKGNCTYYLLTIFNIDMTDININYKCESNFDLFEQKLELREESFVMKPLRNETVTNITRENGMISVSLRIQNIYPKPECFFSSKRAKINGNISLEENGKLYNVKMAFGISEHMCEDNITAYCALGKEIVSIDLPSSNNSWTRQCPKDRHGDNSVLIVTVVIIITLLFIVVLIGLLVKKYFARKVGHAFKRVLNPNNHEAVL</sequence>
<evidence type="ECO:0000313" key="8">
    <source>
        <dbReference type="Proteomes" id="UP000596742"/>
    </source>
</evidence>
<keyword evidence="4" id="KW-0472">Membrane</keyword>
<protein>
    <recommendedName>
        <fullName evidence="9">B box-type domain-containing protein</fullName>
    </recommendedName>
</protein>
<feature type="non-terminal residue" evidence="7">
    <location>
        <position position="1"/>
    </location>
</feature>
<gene>
    <name evidence="7" type="ORF">MGAL_10B067629</name>
</gene>
<feature type="domain" description="Ig-like" evidence="6">
    <location>
        <begin position="1044"/>
        <end position="1130"/>
    </location>
</feature>
<dbReference type="OrthoDB" id="6176048at2759"/>
<evidence type="ECO:0000256" key="3">
    <source>
        <dbReference type="SAM" id="MobiDB-lite"/>
    </source>
</evidence>
<feature type="region of interest" description="Disordered" evidence="3">
    <location>
        <begin position="437"/>
        <end position="500"/>
    </location>
</feature>
<reference evidence="7" key="1">
    <citation type="submission" date="2018-11" db="EMBL/GenBank/DDBJ databases">
        <authorList>
            <person name="Alioto T."/>
            <person name="Alioto T."/>
        </authorList>
    </citation>
    <scope>NUCLEOTIDE SEQUENCE</scope>
</reference>
<keyword evidence="1" id="KW-0863">Zinc-finger</keyword>
<feature type="compositionally biased region" description="Low complexity" evidence="3">
    <location>
        <begin position="484"/>
        <end position="494"/>
    </location>
</feature>
<feature type="domain" description="B box-type" evidence="5">
    <location>
        <begin position="62"/>
        <end position="108"/>
    </location>
</feature>
<dbReference type="CDD" id="cd19757">
    <property type="entry name" value="Bbox1"/>
    <property type="match status" value="2"/>
</dbReference>
<keyword evidence="1" id="KW-0862">Zinc</keyword>
<evidence type="ECO:0000313" key="7">
    <source>
        <dbReference type="EMBL" id="VDI11043.1"/>
    </source>
</evidence>
<keyword evidence="8" id="KW-1185">Reference proteome</keyword>
<evidence type="ECO:0000259" key="5">
    <source>
        <dbReference type="PROSITE" id="PS50119"/>
    </source>
</evidence>
<evidence type="ECO:0000256" key="1">
    <source>
        <dbReference type="PROSITE-ProRule" id="PRU00024"/>
    </source>
</evidence>
<keyword evidence="2" id="KW-0175">Coiled coil</keyword>
<organism evidence="7 8">
    <name type="scientific">Mytilus galloprovincialis</name>
    <name type="common">Mediterranean mussel</name>
    <dbReference type="NCBI Taxonomy" id="29158"/>
    <lineage>
        <taxon>Eukaryota</taxon>
        <taxon>Metazoa</taxon>
        <taxon>Spiralia</taxon>
        <taxon>Lophotrochozoa</taxon>
        <taxon>Mollusca</taxon>
        <taxon>Bivalvia</taxon>
        <taxon>Autobranchia</taxon>
        <taxon>Pteriomorphia</taxon>
        <taxon>Mytilida</taxon>
        <taxon>Mytiloidea</taxon>
        <taxon>Mytilidae</taxon>
        <taxon>Mytilinae</taxon>
        <taxon>Mytilus</taxon>
    </lineage>
</organism>
<feature type="domain" description="B box-type" evidence="5">
    <location>
        <begin position="13"/>
        <end position="59"/>
    </location>
</feature>
<dbReference type="GO" id="GO:0008270">
    <property type="term" value="F:zinc ion binding"/>
    <property type="evidence" value="ECO:0007669"/>
    <property type="project" value="UniProtKB-KW"/>
</dbReference>
<feature type="coiled-coil region" evidence="2">
    <location>
        <begin position="312"/>
        <end position="339"/>
    </location>
</feature>
<dbReference type="Gene3D" id="4.10.830.40">
    <property type="match status" value="1"/>
</dbReference>
<accession>A0A8B6CYU1</accession>
<comment type="caution">
    <text evidence="7">The sequence shown here is derived from an EMBL/GenBank/DDBJ whole genome shotgun (WGS) entry which is preliminary data.</text>
</comment>
<keyword evidence="4" id="KW-1133">Transmembrane helix</keyword>
<dbReference type="InterPro" id="IPR036179">
    <property type="entry name" value="Ig-like_dom_sf"/>
</dbReference>
<evidence type="ECO:0000256" key="2">
    <source>
        <dbReference type="SAM" id="Coils"/>
    </source>
</evidence>
<dbReference type="Pfam" id="PF22586">
    <property type="entry name" value="ANCHR-like_BBOX"/>
    <property type="match status" value="2"/>
</dbReference>
<dbReference type="InterPro" id="IPR007110">
    <property type="entry name" value="Ig-like_dom"/>
</dbReference>
<feature type="transmembrane region" description="Helical" evidence="4">
    <location>
        <begin position="1258"/>
        <end position="1280"/>
    </location>
</feature>
<dbReference type="Proteomes" id="UP000596742">
    <property type="component" value="Unassembled WGS sequence"/>
</dbReference>
<evidence type="ECO:0000256" key="4">
    <source>
        <dbReference type="SAM" id="Phobius"/>
    </source>
</evidence>
<dbReference type="PROSITE" id="PS50119">
    <property type="entry name" value="ZF_BBOX"/>
    <property type="match status" value="2"/>
</dbReference>
<evidence type="ECO:0000259" key="6">
    <source>
        <dbReference type="PROSITE" id="PS50835"/>
    </source>
</evidence>
<evidence type="ECO:0008006" key="9">
    <source>
        <dbReference type="Google" id="ProtNLM"/>
    </source>
</evidence>
<dbReference type="PROSITE" id="PS50835">
    <property type="entry name" value="IG_LIKE"/>
    <property type="match status" value="1"/>
</dbReference>